<feature type="chain" id="PRO_5046165621" evidence="3">
    <location>
        <begin position="38"/>
        <end position="2303"/>
    </location>
</feature>
<feature type="domain" description="SbsA Ig-like" evidence="4">
    <location>
        <begin position="1185"/>
        <end position="1285"/>
    </location>
</feature>
<evidence type="ECO:0000259" key="6">
    <source>
        <dbReference type="Pfam" id="PF20254"/>
    </source>
</evidence>
<dbReference type="InterPro" id="IPR046540">
    <property type="entry name" value="DMFA2_C"/>
</dbReference>
<sequence length="2303" mass="233203">MQARHALGRLAQRGLVTIVIALLAATGMALVPSPARAAGPCDPPVNPIVCENSKPGSPQADWRVDGYYGDIMGFGAATSVQPGEKLPFKVLTPATAYHIDIFRLGWYGGDGARLITQLTPSARLPQSQPDCLYDGSTGMTDCGNWAVSATWTVPTSAVSGYYVANFIRDDVSGASQFPFIVRNDASTSDLLIQASDSTWQAYNKYGGNSVYESNFPGSSDGRAYKVSYNRPYLNTGTASFMNAELPLLRWVERNGYDVSYISATDTTRDGSLLLRHKTFISSGHDEYWAGAQRTNVENARAAGVNLAFFSGNEMFWKTRYEPSISADKTPYRTLVTYKETKAGAKIDPSPEWTGTWRDPRLSPPSDGGRPENALTGTLFRVNGYTKDAITVGSQFSALRFWRNTSVADLAVGRSETLLLGSLGYEWDEDPDNGFRPAGSIQMSRTTMTRDDGLVLLDHGNTYGNGTASHSLVLYRASSGALVFGAGTVQWSWGLDEVHLYPGPGTDRDMQQATVNLFADMGAQPATLQSGLVRATETTDTSGPTATITSPTSSAAVPALAEQVVTGTARDTGGVVAAVEVSVDGGRTYTRATPTGPNGSWSTWSYSWTPQAPGSATVSARASDDSANLGPVTSTTVTVSAEICPCTLFGKTTPGHVDSLDTGTVELGTRFTSAEAGQVTGIRFYKSLANTGPHTGSLWTGTGQLLATGTFSNETASGWQTLTLASPVTITAGTSYVVSYKTTTGHYSADAGYFTGKGAGGSPLTAPASTAAAPNGLYVYGGGFPINSYNDTNYWVDVVFSPSQGGADITPPAVITTSPAASATGVDVGASVTAGFSEPVSATGLQFTLTPAGGAAVGGSSTVSADGVTATFTPAAPLSASTTYTASLRATDTAGNAMSAPVTWSFTTGTVPDPASTATVFGSATPTTAAAPDGSAVELGMRIVPSVNGRITGVRFYKSAGNTGTHTGSLWTTTGQRLATGTFLDETATGWQKLTFAAPVPVAAGQTYVVSYHTPSGNYAADQGYFTGKGAGRSPLIAPASTAGAGNGLFLYGTGGFPTGSYKDTNYWVDAVLDTTGATPDSQAPTVTGTSPASGATGVAPATTVVAEFSEPVASTGLTIGLTGPGGATVSGTTALSADGRAVTFTPATTLSPSATYTASVRATDPAGNTMAGPHTWTFTTGAASDSVPPAVTATTPAAGATDVALTGPVSAQMSEPLAAAGLEFTLTTAGGAPVAGAPSLSVDGLTATFTPGAALSGSTTYTASLRATDRAGNAMATPVTWSFTTAPPPDTTAPSVTGVAPADGATGVRATDSVTASFSEPVAAGSLQMGLTDPDGAVVAGTTVLAADGRSATFTPASALATATRFTASVRAADLAGNVAAAPRTWSFTTASGPDTTAPSVEATSPGTGATGVAPAGRVTVTFTEPVTAAGLQFTLTGPDGTAVAGAAAVSADGRTATFSPAAALVVSTRYEASVRAEDRSGNPMAAPALWSFTTASGACPCTVLGQATPSNPDSGDGNGVELGMRVVPSVNAVVTGVRFYKSVANTGTHTGSLWSSSGELLATGTFTGETARGWQTLTFATPVPVQAGVTYVASYLAPSGHYAADPGYFTGRSVSTGVLTAPAGSGTAGNGLYRYGGGFPTDSHNDANYYVDVVVTTEGADTTPPTVTTRAPAPGATQVPLDGVVSVTFSEPVRVSALGVSLTGPDGAAVAGDLRLSEDGRTATLRPTSDLAPATGYTVAVRATDTFGNAMPVQTWSFATATAGAACPCSLFRPTDAPAATADEGTPVSLGMTWAPTVDGAVTAIRFHKVSGDTGTHTGTVFSIGGVPLATGTFTDETASGWQTLQLASPLPVTAGTSYVVAYSTSHGRFGYTRDYFSAPRTAGPLTAPASSATEFNGRYTYAEGSPFPVSSGGGANYWVDVVFAPAGPPPPPPDTTPPSVVASAPAAGATDVAPTTAVTATFSEPVDAGTLQFVLTGASGPVPAAAGLDAAGTGLTARTSSPLAPGSYAASVLAADRNGNAMPGPYTWTFVVPDTVAPGIAAVTPAGGSRDVAATAAPSATFDEPVRVDSILATLTSGGSTVPATTVVSGDRTVTVNPVVPLRAGTTYTVTLTGVTDLAGNVLTAPYSWSFTTAGPPPPVCPCSLFGPTDTAPRLATNSGAARELGMKFRATADGQIDAIRFYKSLGARGTHTGNLWSASGQRLAQVTFTAETSAGWQIARLSKPVPVTAGTVYVVSYTAPQGRWSETANYFAAEKANGPLRGLANGQSANGVYGAAGAFPITGGAGRNYWVDVVFTVRSP</sequence>
<gene>
    <name evidence="7" type="ORF">ACFSHS_09770</name>
</gene>
<feature type="domain" description="SbsA Ig-like" evidence="4">
    <location>
        <begin position="1080"/>
        <end position="1180"/>
    </location>
</feature>
<dbReference type="InterPro" id="IPR025141">
    <property type="entry name" value="DUF4082"/>
</dbReference>
<feature type="domain" description="SbsA Ig-like" evidence="4">
    <location>
        <begin position="2036"/>
        <end position="2135"/>
    </location>
</feature>
<dbReference type="Pfam" id="PF17957">
    <property type="entry name" value="Big_7"/>
    <property type="match status" value="1"/>
</dbReference>
<feature type="region of interest" description="Disordered" evidence="2">
    <location>
        <begin position="1390"/>
        <end position="1413"/>
    </location>
</feature>
<dbReference type="InterPro" id="IPR014755">
    <property type="entry name" value="Cu-Rt/internalin_Ig-like"/>
</dbReference>
<dbReference type="InterPro" id="IPR032812">
    <property type="entry name" value="SbsA_Ig"/>
</dbReference>
<feature type="region of interest" description="Disordered" evidence="2">
    <location>
        <begin position="1077"/>
        <end position="1097"/>
    </location>
</feature>
<dbReference type="Proteomes" id="UP001597402">
    <property type="component" value="Unassembled WGS sequence"/>
</dbReference>
<dbReference type="Gene3D" id="2.60.40.1220">
    <property type="match status" value="8"/>
</dbReference>
<feature type="domain" description="SbsA Ig-like" evidence="4">
    <location>
        <begin position="1936"/>
        <end position="2032"/>
    </location>
</feature>
<evidence type="ECO:0000259" key="4">
    <source>
        <dbReference type="Pfam" id="PF13205"/>
    </source>
</evidence>
<evidence type="ECO:0000256" key="3">
    <source>
        <dbReference type="SAM" id="SignalP"/>
    </source>
</evidence>
<feature type="compositionally biased region" description="Polar residues" evidence="2">
    <location>
        <begin position="1390"/>
        <end position="1399"/>
    </location>
</feature>
<feature type="domain" description="DUF4082" evidence="5">
    <location>
        <begin position="1779"/>
        <end position="1921"/>
    </location>
</feature>
<evidence type="ECO:0000256" key="2">
    <source>
        <dbReference type="SAM" id="MobiDB-lite"/>
    </source>
</evidence>
<evidence type="ECO:0000313" key="8">
    <source>
        <dbReference type="Proteomes" id="UP001597402"/>
    </source>
</evidence>
<organism evidence="7 8">
    <name type="scientific">Blastococcus deserti</name>
    <dbReference type="NCBI Taxonomy" id="2259033"/>
    <lineage>
        <taxon>Bacteria</taxon>
        <taxon>Bacillati</taxon>
        <taxon>Actinomycetota</taxon>
        <taxon>Actinomycetes</taxon>
        <taxon>Geodermatophilales</taxon>
        <taxon>Geodermatophilaceae</taxon>
        <taxon>Blastococcus</taxon>
    </lineage>
</organism>
<feature type="region of interest" description="Disordered" evidence="2">
    <location>
        <begin position="348"/>
        <end position="371"/>
    </location>
</feature>
<keyword evidence="1 3" id="KW-0732">Signal</keyword>
<feature type="domain" description="SbsA Ig-like" evidence="4">
    <location>
        <begin position="1662"/>
        <end position="1761"/>
    </location>
</feature>
<dbReference type="Pfam" id="PF13205">
    <property type="entry name" value="Big_5"/>
    <property type="match status" value="8"/>
</dbReference>
<feature type="domain" description="SbsA Ig-like" evidence="4">
    <location>
        <begin position="807"/>
        <end position="907"/>
    </location>
</feature>
<dbReference type="InterPro" id="IPR014756">
    <property type="entry name" value="Ig_E-set"/>
</dbReference>
<dbReference type="SUPFAM" id="SSF81296">
    <property type="entry name" value="E set domains"/>
    <property type="match status" value="2"/>
</dbReference>
<feature type="domain" description="SbsA Ig-like" evidence="4">
    <location>
        <begin position="1395"/>
        <end position="1495"/>
    </location>
</feature>
<protein>
    <submittedName>
        <fullName evidence="7">DUF4082 domain-containing protein</fullName>
    </submittedName>
</protein>
<dbReference type="EMBL" id="JBHUHP010000009">
    <property type="protein sequence ID" value="MFD2091856.1"/>
    <property type="molecule type" value="Genomic_DNA"/>
</dbReference>
<keyword evidence="8" id="KW-1185">Reference proteome</keyword>
<feature type="domain" description="SbsA Ig-like" evidence="4">
    <location>
        <begin position="1290"/>
        <end position="1390"/>
    </location>
</feature>
<comment type="caution">
    <text evidence="7">The sequence shown here is derived from an EMBL/GenBank/DDBJ whole genome shotgun (WGS) entry which is preliminary data.</text>
</comment>
<name>A0ABW4XAQ8_9ACTN</name>
<feature type="domain" description="DUF4082" evidence="5">
    <location>
        <begin position="1508"/>
        <end position="1652"/>
    </location>
</feature>
<dbReference type="Pfam" id="PF13313">
    <property type="entry name" value="DUF4082"/>
    <property type="match status" value="5"/>
</dbReference>
<evidence type="ECO:0000313" key="7">
    <source>
        <dbReference type="EMBL" id="MFD2091856.1"/>
    </source>
</evidence>
<dbReference type="RefSeq" id="WP_376874573.1">
    <property type="nucleotide sequence ID" value="NZ_JBHUHP010000009.1"/>
</dbReference>
<reference evidence="8" key="1">
    <citation type="journal article" date="2019" name="Int. J. Syst. Evol. Microbiol.">
        <title>The Global Catalogue of Microorganisms (GCM) 10K type strain sequencing project: providing services to taxonomists for standard genome sequencing and annotation.</title>
        <authorList>
            <consortium name="The Broad Institute Genomics Platform"/>
            <consortium name="The Broad Institute Genome Sequencing Center for Infectious Disease"/>
            <person name="Wu L."/>
            <person name="Ma J."/>
        </authorList>
    </citation>
    <scope>NUCLEOTIDE SEQUENCE [LARGE SCALE GENOMIC DNA]</scope>
    <source>
        <strain evidence="8">JCM 3338</strain>
    </source>
</reference>
<evidence type="ECO:0000256" key="1">
    <source>
        <dbReference type="ARBA" id="ARBA00022729"/>
    </source>
</evidence>
<accession>A0ABW4XAQ8</accession>
<feature type="compositionally biased region" description="Polar residues" evidence="2">
    <location>
        <begin position="1077"/>
        <end position="1089"/>
    </location>
</feature>
<feature type="domain" description="DUF4082" evidence="5">
    <location>
        <begin position="651"/>
        <end position="795"/>
    </location>
</feature>
<feature type="compositionally biased region" description="Low complexity" evidence="2">
    <location>
        <begin position="1403"/>
        <end position="1413"/>
    </location>
</feature>
<feature type="domain" description="DUF4082" evidence="5">
    <location>
        <begin position="923"/>
        <end position="1068"/>
    </location>
</feature>
<evidence type="ECO:0000259" key="5">
    <source>
        <dbReference type="Pfam" id="PF13313"/>
    </source>
</evidence>
<feature type="signal peptide" evidence="3">
    <location>
        <begin position="1"/>
        <end position="37"/>
    </location>
</feature>
<dbReference type="Pfam" id="PF20254">
    <property type="entry name" value="DMFA2_C"/>
    <property type="match status" value="1"/>
</dbReference>
<dbReference type="Gene3D" id="2.60.40.650">
    <property type="match status" value="1"/>
</dbReference>
<feature type="domain" description="N,N-dimethylformamidase beta subunit-like C-terminal" evidence="6">
    <location>
        <begin position="99"/>
        <end position="495"/>
    </location>
</feature>
<feature type="domain" description="DUF4082" evidence="5">
    <location>
        <begin position="2157"/>
        <end position="2294"/>
    </location>
</feature>
<proteinExistence type="predicted"/>